<accession>A0A1A0HID3</accession>
<comment type="subcellular location">
    <subcellularLocation>
        <location evidence="1">Nucleus</location>
    </subcellularLocation>
</comment>
<evidence type="ECO:0000259" key="6">
    <source>
        <dbReference type="Pfam" id="PF09734"/>
    </source>
</evidence>
<dbReference type="Gene3D" id="3.30.200.160">
    <property type="entry name" value="TFIIIC, subcomplex tauA, subunit Sfc1, barrel domain"/>
    <property type="match status" value="1"/>
</dbReference>
<comment type="caution">
    <text evidence="8">The sequence shown here is derived from an EMBL/GenBank/DDBJ whole genome shotgun (WGS) entry which is preliminary data.</text>
</comment>
<dbReference type="GO" id="GO:0001003">
    <property type="term" value="F:RNA polymerase III type 2 promoter sequence-specific DNA binding"/>
    <property type="evidence" value="ECO:0007669"/>
    <property type="project" value="TreeGrafter"/>
</dbReference>
<dbReference type="RefSeq" id="XP_018714246.1">
    <property type="nucleotide sequence ID" value="XM_018859503.1"/>
</dbReference>
<name>A0A1A0HID3_9ASCO</name>
<dbReference type="GeneID" id="30032478"/>
<keyword evidence="2" id="KW-0238">DNA-binding</keyword>
<evidence type="ECO:0000256" key="1">
    <source>
        <dbReference type="ARBA" id="ARBA00004123"/>
    </source>
</evidence>
<evidence type="ECO:0000256" key="5">
    <source>
        <dbReference type="SAM" id="MobiDB-lite"/>
    </source>
</evidence>
<dbReference type="EMBL" id="LXTC01000001">
    <property type="protein sequence ID" value="OBA23765.1"/>
    <property type="molecule type" value="Genomic_DNA"/>
</dbReference>
<dbReference type="PANTHER" id="PTHR13230:SF5">
    <property type="entry name" value="GENERAL TRANSCRIPTION FACTOR 3C POLYPEPTIDE 5"/>
    <property type="match status" value="1"/>
</dbReference>
<sequence length="587" mass="67436">MDHEYATKYPMDIPHVTAVELPLNVKNPSRAISMLGGKERIRMATNAQYRPLPIQVSSHSVDERNLELRLRKDPFHHPVQATVNRREKVLVKVSVPKLALPADYHANPGKYLIRELLRRNKEQGGPEHRVEPVSIVNKNYNFRAMADFQMLTKNNATVQRFNADVLHSEKFEATRAFYHETLTNKDEYKEPGNYENRDHQLVPPPHFSAVRFPFDYKYKKNSFTMAIRDGQGDVKMVMKNDSKKLFTNTVDYHKGTVPDRPLPAIVAKYTWLQSTDLSHEWADKKLYECIQHLHRLFALKPIWLRKALVDVLPDRLKLAVKEALPYVSYCYKNGPWRFCNVRLGVDPTADRSFWMFQSEYFRLYGINMRHASVDSSRKVLPNTIAWFHPDSDAKVSECLLFTGTKLPAAINYQLGDILDPDIHRLIQDAQAKGENHFFRTLPDPQDGWITRQMMGTVRGVVRYKLRRLQHEEPIEASQIAKIIATDYTLKDEAQKTGDDDDDGMAPEEDEEDEDDEDGGDQDAGPMADEEAADEEAAAARFDEMVPSVSEEYVINRVKQVDEKSATKLLSLVGLIKQDALNQAAREQ</sequence>
<gene>
    <name evidence="8" type="ORF">METBIDRAFT_9994</name>
</gene>
<evidence type="ECO:0000256" key="4">
    <source>
        <dbReference type="ARBA" id="ARBA00023242"/>
    </source>
</evidence>
<keyword evidence="3" id="KW-0804">Transcription</keyword>
<evidence type="ECO:0000313" key="8">
    <source>
        <dbReference type="EMBL" id="OBA23765.1"/>
    </source>
</evidence>
<protein>
    <recommendedName>
        <fullName evidence="10">Transcription factor IIIC subunit 5 HTH domain-containing protein</fullName>
    </recommendedName>
</protein>
<evidence type="ECO:0000313" key="9">
    <source>
        <dbReference type="Proteomes" id="UP000092555"/>
    </source>
</evidence>
<dbReference type="Proteomes" id="UP000092555">
    <property type="component" value="Unassembled WGS sequence"/>
</dbReference>
<evidence type="ECO:0000259" key="7">
    <source>
        <dbReference type="Pfam" id="PF17682"/>
    </source>
</evidence>
<evidence type="ECO:0008006" key="10">
    <source>
        <dbReference type="Google" id="ProtNLM"/>
    </source>
</evidence>
<dbReference type="InterPro" id="IPR019136">
    <property type="entry name" value="TF_IIIC_su-5_HTH"/>
</dbReference>
<dbReference type="PANTHER" id="PTHR13230">
    <property type="entry name" value="GENERAL TRANSCRIPTION FACTOR IIIC, POLYPEPTIDE 5"/>
    <property type="match status" value="1"/>
</dbReference>
<feature type="domain" description="Transcription factor IIIC subunit 5 HTH" evidence="6">
    <location>
        <begin position="202"/>
        <end position="362"/>
    </location>
</feature>
<dbReference type="STRING" id="869754.A0A1A0HID3"/>
<feature type="region of interest" description="Disordered" evidence="5">
    <location>
        <begin position="491"/>
        <end position="545"/>
    </location>
</feature>
<keyword evidence="9" id="KW-1185">Reference proteome</keyword>
<feature type="domain" description="Transcription factor IIIC subunit Tfc1/Sfc1 triple barrel" evidence="7">
    <location>
        <begin position="18"/>
        <end position="150"/>
    </location>
</feature>
<dbReference type="InterPro" id="IPR041499">
    <property type="entry name" value="Tfc1/Sfc1_N"/>
</dbReference>
<reference evidence="8 9" key="1">
    <citation type="submission" date="2016-05" db="EMBL/GenBank/DDBJ databases">
        <title>Comparative genomics of biotechnologically important yeasts.</title>
        <authorList>
            <consortium name="DOE Joint Genome Institute"/>
            <person name="Riley R."/>
            <person name="Haridas S."/>
            <person name="Wolfe K.H."/>
            <person name="Lopes M.R."/>
            <person name="Hittinger C.T."/>
            <person name="Goker M."/>
            <person name="Salamov A."/>
            <person name="Wisecaver J."/>
            <person name="Long T.M."/>
            <person name="Aerts A.L."/>
            <person name="Barry K."/>
            <person name="Choi C."/>
            <person name="Clum A."/>
            <person name="Coughlan A.Y."/>
            <person name="Deshpande S."/>
            <person name="Douglass A.P."/>
            <person name="Hanson S.J."/>
            <person name="Klenk H.-P."/>
            <person name="LaButti K."/>
            <person name="Lapidus A."/>
            <person name="Lindquist E."/>
            <person name="Lipzen A."/>
            <person name="Meier-kolthoff J.P."/>
            <person name="Ohm R.A."/>
            <person name="Otillar R.P."/>
            <person name="Pangilinan J."/>
            <person name="Peng Y."/>
            <person name="Rokas A."/>
            <person name="Rosa C.A."/>
            <person name="Scheuner C."/>
            <person name="Sibirny A.A."/>
            <person name="Slot J.C."/>
            <person name="Stielow J.B."/>
            <person name="Sun H."/>
            <person name="Kurtzman C.P."/>
            <person name="Blackwell M."/>
            <person name="Grigoriev I.V."/>
            <person name="Jeffries T.W."/>
        </authorList>
    </citation>
    <scope>NUCLEOTIDE SEQUENCE [LARGE SCALE GENOMIC DNA]</scope>
    <source>
        <strain evidence="8 9">NRRL YB-4993</strain>
    </source>
</reference>
<evidence type="ECO:0000256" key="3">
    <source>
        <dbReference type="ARBA" id="ARBA00023163"/>
    </source>
</evidence>
<dbReference type="OrthoDB" id="5598268at2759"/>
<proteinExistence type="predicted"/>
<dbReference type="InterPro" id="IPR040454">
    <property type="entry name" value="TF_IIIC_Tfc1/Sfc1"/>
</dbReference>
<keyword evidence="4" id="KW-0539">Nucleus</keyword>
<dbReference type="GO" id="GO:0001002">
    <property type="term" value="F:RNA polymerase III type 1 promoter sequence-specific DNA binding"/>
    <property type="evidence" value="ECO:0007669"/>
    <property type="project" value="TreeGrafter"/>
</dbReference>
<dbReference type="GO" id="GO:0005634">
    <property type="term" value="C:nucleus"/>
    <property type="evidence" value="ECO:0007669"/>
    <property type="project" value="UniProtKB-SubCell"/>
</dbReference>
<dbReference type="InterPro" id="IPR042536">
    <property type="entry name" value="TFIIIC_tauA_Sfc1"/>
</dbReference>
<dbReference type="GO" id="GO:0000127">
    <property type="term" value="C:transcription factor TFIIIC complex"/>
    <property type="evidence" value="ECO:0007669"/>
    <property type="project" value="InterPro"/>
</dbReference>
<dbReference type="Pfam" id="PF09734">
    <property type="entry name" value="Tau95"/>
    <property type="match status" value="1"/>
</dbReference>
<organism evidence="8 9">
    <name type="scientific">Metschnikowia bicuspidata var. bicuspidata NRRL YB-4993</name>
    <dbReference type="NCBI Taxonomy" id="869754"/>
    <lineage>
        <taxon>Eukaryota</taxon>
        <taxon>Fungi</taxon>
        <taxon>Dikarya</taxon>
        <taxon>Ascomycota</taxon>
        <taxon>Saccharomycotina</taxon>
        <taxon>Pichiomycetes</taxon>
        <taxon>Metschnikowiaceae</taxon>
        <taxon>Metschnikowia</taxon>
    </lineage>
</organism>
<dbReference type="AlphaFoldDB" id="A0A1A0HID3"/>
<dbReference type="GO" id="GO:0006384">
    <property type="term" value="P:transcription initiation at RNA polymerase III promoter"/>
    <property type="evidence" value="ECO:0007669"/>
    <property type="project" value="InterPro"/>
</dbReference>
<dbReference type="Pfam" id="PF17682">
    <property type="entry name" value="Tau95_N"/>
    <property type="match status" value="1"/>
</dbReference>
<feature type="compositionally biased region" description="Acidic residues" evidence="5">
    <location>
        <begin position="498"/>
        <end position="520"/>
    </location>
</feature>
<feature type="compositionally biased region" description="Acidic residues" evidence="5">
    <location>
        <begin position="527"/>
        <end position="536"/>
    </location>
</feature>
<evidence type="ECO:0000256" key="2">
    <source>
        <dbReference type="ARBA" id="ARBA00023125"/>
    </source>
</evidence>